<reference evidence="3" key="2">
    <citation type="submission" date="2020-12" db="EMBL/GenBank/DDBJ databases">
        <authorList>
            <person name="Kanost M."/>
        </authorList>
    </citation>
    <scope>NUCLEOTIDE SEQUENCE</scope>
</reference>
<evidence type="ECO:0000313" key="4">
    <source>
        <dbReference type="Proteomes" id="UP000791440"/>
    </source>
</evidence>
<proteinExistence type="predicted"/>
<keyword evidence="2" id="KW-0472">Membrane</keyword>
<dbReference type="OrthoDB" id="7482167at2759"/>
<comment type="caution">
    <text evidence="3">The sequence shown here is derived from an EMBL/GenBank/DDBJ whole genome shotgun (WGS) entry which is preliminary data.</text>
</comment>
<dbReference type="EMBL" id="JH668311">
    <property type="protein sequence ID" value="KAG6444487.1"/>
    <property type="molecule type" value="Genomic_DNA"/>
</dbReference>
<reference evidence="3" key="1">
    <citation type="journal article" date="2016" name="Insect Biochem. Mol. Biol.">
        <title>Multifaceted biological insights from a draft genome sequence of the tobacco hornworm moth, Manduca sexta.</title>
        <authorList>
            <person name="Kanost M.R."/>
            <person name="Arrese E.L."/>
            <person name="Cao X."/>
            <person name="Chen Y.R."/>
            <person name="Chellapilla S."/>
            <person name="Goldsmith M.R."/>
            <person name="Grosse-Wilde E."/>
            <person name="Heckel D.G."/>
            <person name="Herndon N."/>
            <person name="Jiang H."/>
            <person name="Papanicolaou A."/>
            <person name="Qu J."/>
            <person name="Soulages J.L."/>
            <person name="Vogel H."/>
            <person name="Walters J."/>
            <person name="Waterhouse R.M."/>
            <person name="Ahn S.J."/>
            <person name="Almeida F.C."/>
            <person name="An C."/>
            <person name="Aqrawi P."/>
            <person name="Bretschneider A."/>
            <person name="Bryant W.B."/>
            <person name="Bucks S."/>
            <person name="Chao H."/>
            <person name="Chevignon G."/>
            <person name="Christen J.M."/>
            <person name="Clarke D.F."/>
            <person name="Dittmer N.T."/>
            <person name="Ferguson L.C.F."/>
            <person name="Garavelou S."/>
            <person name="Gordon K.H.J."/>
            <person name="Gunaratna R.T."/>
            <person name="Han Y."/>
            <person name="Hauser F."/>
            <person name="He Y."/>
            <person name="Heidel-Fischer H."/>
            <person name="Hirsh A."/>
            <person name="Hu Y."/>
            <person name="Jiang H."/>
            <person name="Kalra D."/>
            <person name="Klinner C."/>
            <person name="Konig C."/>
            <person name="Kovar C."/>
            <person name="Kroll A.R."/>
            <person name="Kuwar S.S."/>
            <person name="Lee S.L."/>
            <person name="Lehman R."/>
            <person name="Li K."/>
            <person name="Li Z."/>
            <person name="Liang H."/>
            <person name="Lovelace S."/>
            <person name="Lu Z."/>
            <person name="Mansfield J.H."/>
            <person name="McCulloch K.J."/>
            <person name="Mathew T."/>
            <person name="Morton B."/>
            <person name="Muzny D.M."/>
            <person name="Neunemann D."/>
            <person name="Ongeri F."/>
            <person name="Pauchet Y."/>
            <person name="Pu L.L."/>
            <person name="Pyrousis I."/>
            <person name="Rao X.J."/>
            <person name="Redding A."/>
            <person name="Roesel C."/>
            <person name="Sanchez-Gracia A."/>
            <person name="Schaack S."/>
            <person name="Shukla A."/>
            <person name="Tetreau G."/>
            <person name="Wang Y."/>
            <person name="Xiong G.H."/>
            <person name="Traut W."/>
            <person name="Walsh T.K."/>
            <person name="Worley K.C."/>
            <person name="Wu D."/>
            <person name="Wu W."/>
            <person name="Wu Y.Q."/>
            <person name="Zhang X."/>
            <person name="Zou Z."/>
            <person name="Zucker H."/>
            <person name="Briscoe A.D."/>
            <person name="Burmester T."/>
            <person name="Clem R.J."/>
            <person name="Feyereisen R."/>
            <person name="Grimmelikhuijzen C.J.P."/>
            <person name="Hamodrakas S.J."/>
            <person name="Hansson B.S."/>
            <person name="Huguet E."/>
            <person name="Jermiin L.S."/>
            <person name="Lan Q."/>
            <person name="Lehman H.K."/>
            <person name="Lorenzen M."/>
            <person name="Merzendorfer H."/>
            <person name="Michalopoulos I."/>
            <person name="Morton D.B."/>
            <person name="Muthukrishnan S."/>
            <person name="Oakeshott J.G."/>
            <person name="Palmer W."/>
            <person name="Park Y."/>
            <person name="Passarelli A.L."/>
            <person name="Rozas J."/>
            <person name="Schwartz L.M."/>
            <person name="Smith W."/>
            <person name="Southgate A."/>
            <person name="Vilcinskas A."/>
            <person name="Vogt R."/>
            <person name="Wang P."/>
            <person name="Werren J."/>
            <person name="Yu X.Q."/>
            <person name="Zhou J.J."/>
            <person name="Brown S.J."/>
            <person name="Scherer S.E."/>
            <person name="Richards S."/>
            <person name="Blissard G.W."/>
        </authorList>
    </citation>
    <scope>NUCLEOTIDE SEQUENCE</scope>
</reference>
<name>A0A922CFL9_MANSE</name>
<dbReference type="AlphaFoldDB" id="A0A922CFL9"/>
<keyword evidence="2" id="KW-0812">Transmembrane</keyword>
<protein>
    <submittedName>
        <fullName evidence="3">Uncharacterized protein</fullName>
    </submittedName>
</protein>
<feature type="region of interest" description="Disordered" evidence="1">
    <location>
        <begin position="211"/>
        <end position="273"/>
    </location>
</feature>
<organism evidence="3 4">
    <name type="scientific">Manduca sexta</name>
    <name type="common">Tobacco hawkmoth</name>
    <name type="synonym">Tobacco hornworm</name>
    <dbReference type="NCBI Taxonomy" id="7130"/>
    <lineage>
        <taxon>Eukaryota</taxon>
        <taxon>Metazoa</taxon>
        <taxon>Ecdysozoa</taxon>
        <taxon>Arthropoda</taxon>
        <taxon>Hexapoda</taxon>
        <taxon>Insecta</taxon>
        <taxon>Pterygota</taxon>
        <taxon>Neoptera</taxon>
        <taxon>Endopterygota</taxon>
        <taxon>Lepidoptera</taxon>
        <taxon>Glossata</taxon>
        <taxon>Ditrysia</taxon>
        <taxon>Bombycoidea</taxon>
        <taxon>Sphingidae</taxon>
        <taxon>Sphinginae</taxon>
        <taxon>Sphingini</taxon>
        <taxon>Manduca</taxon>
    </lineage>
</organism>
<dbReference type="Proteomes" id="UP000791440">
    <property type="component" value="Unassembled WGS sequence"/>
</dbReference>
<evidence type="ECO:0000256" key="2">
    <source>
        <dbReference type="SAM" id="Phobius"/>
    </source>
</evidence>
<evidence type="ECO:0000313" key="3">
    <source>
        <dbReference type="EMBL" id="KAG6444487.1"/>
    </source>
</evidence>
<gene>
    <name evidence="3" type="ORF">O3G_MSEX003423</name>
</gene>
<feature type="transmembrane region" description="Helical" evidence="2">
    <location>
        <begin position="18"/>
        <end position="47"/>
    </location>
</feature>
<keyword evidence="4" id="KW-1185">Reference proteome</keyword>
<accession>A0A922CFL9</accession>
<keyword evidence="2" id="KW-1133">Transmembrane helix</keyword>
<evidence type="ECO:0000256" key="1">
    <source>
        <dbReference type="SAM" id="MobiDB-lite"/>
    </source>
</evidence>
<sequence>MCYICNCFAWTLDLVQRFITFALGCVMSLAICCGMAVAIVAGIAYGYNYSLAEFLTFSRSDITVYMRRGQFLDKPDLQSSRRSGDDTYDLLSSNITSDYQEESLPEDTNPLSNTWLKAEDTRKYAEKLTKYSSKNRIKENLLEPVMRANNQYYKLTTPPQRQISVVPNRGMPTVMVQSGSSDIIMREFRPVEQLTSNPVDREYDYINFDKSEKAKSEASEQTTGADTDDVEIQMDSTSKYAPMRSWGRTNSPRIVMDYPTEDTDEDNIVYKPV</sequence>